<accession>A0AB37WF31</accession>
<feature type="compositionally biased region" description="Polar residues" evidence="1">
    <location>
        <begin position="641"/>
        <end position="651"/>
    </location>
</feature>
<feature type="compositionally biased region" description="Basic and acidic residues" evidence="1">
    <location>
        <begin position="790"/>
        <end position="807"/>
    </location>
</feature>
<organism evidence="2 3">
    <name type="scientific">Alternaria tenuissima</name>
    <dbReference type="NCBI Taxonomy" id="119927"/>
    <lineage>
        <taxon>Eukaryota</taxon>
        <taxon>Fungi</taxon>
        <taxon>Dikarya</taxon>
        <taxon>Ascomycota</taxon>
        <taxon>Pezizomycotina</taxon>
        <taxon>Dothideomycetes</taxon>
        <taxon>Pleosporomycetidae</taxon>
        <taxon>Pleosporales</taxon>
        <taxon>Pleosporineae</taxon>
        <taxon>Pleosporaceae</taxon>
        <taxon>Alternaria</taxon>
        <taxon>Alternaria sect. Alternaria</taxon>
        <taxon>Alternaria alternata complex</taxon>
    </lineage>
</organism>
<feature type="region of interest" description="Disordered" evidence="1">
    <location>
        <begin position="692"/>
        <end position="825"/>
    </location>
</feature>
<protein>
    <recommendedName>
        <fullName evidence="4">Nitrogen regulatory protein areA GATA-like domain-containing protein</fullName>
    </recommendedName>
</protein>
<feature type="region of interest" description="Disordered" evidence="1">
    <location>
        <begin position="839"/>
        <end position="865"/>
    </location>
</feature>
<proteinExistence type="predicted"/>
<feature type="region of interest" description="Disordered" evidence="1">
    <location>
        <begin position="616"/>
        <end position="651"/>
    </location>
</feature>
<evidence type="ECO:0000313" key="2">
    <source>
        <dbReference type="EMBL" id="RYN25527.1"/>
    </source>
</evidence>
<evidence type="ECO:0000256" key="1">
    <source>
        <dbReference type="SAM" id="MobiDB-lite"/>
    </source>
</evidence>
<feature type="region of interest" description="Disordered" evidence="1">
    <location>
        <begin position="485"/>
        <end position="540"/>
    </location>
</feature>
<dbReference type="EMBL" id="PDXB01000019">
    <property type="protein sequence ID" value="RYN25527.1"/>
    <property type="molecule type" value="Genomic_DNA"/>
</dbReference>
<comment type="caution">
    <text evidence="2">The sequence shown here is derived from an EMBL/GenBank/DDBJ whole genome shotgun (WGS) entry which is preliminary data.</text>
</comment>
<name>A0AB37WF31_9PLEO</name>
<feature type="compositionally biased region" description="Polar residues" evidence="1">
    <location>
        <begin position="511"/>
        <end position="526"/>
    </location>
</feature>
<dbReference type="AlphaFoldDB" id="A0AB37WF31"/>
<feature type="region of interest" description="Disordered" evidence="1">
    <location>
        <begin position="405"/>
        <end position="441"/>
    </location>
</feature>
<reference evidence="2" key="2">
    <citation type="journal article" date="2019" name="bioRxiv">
        <title>Genomics, evolutionary history and diagnostics of the Alternaria alternata species group including apple and Asian pear pathotypes.</title>
        <authorList>
            <person name="Armitage A.D."/>
            <person name="Cockerton H.M."/>
            <person name="Sreenivasaprasad S."/>
            <person name="Woodhall J.W."/>
            <person name="Lane C.R."/>
            <person name="Harrison R.J."/>
            <person name="Clarkson J.P."/>
        </authorList>
    </citation>
    <scope>NUCLEOTIDE SEQUENCE</scope>
    <source>
        <strain evidence="2">FERA 1164</strain>
    </source>
</reference>
<reference evidence="2" key="1">
    <citation type="submission" date="2017-10" db="EMBL/GenBank/DDBJ databases">
        <authorList>
            <person name="Armitage A.D."/>
            <person name="Barbara D.J."/>
            <person name="Woodhall J.W."/>
            <person name="Sreenivasaprasad S."/>
            <person name="Lane C.R."/>
            <person name="Clarkson J.P."/>
            <person name="Harrison R.J."/>
        </authorList>
    </citation>
    <scope>NUCLEOTIDE SEQUENCE</scope>
    <source>
        <strain evidence="2">FERA 1164</strain>
    </source>
</reference>
<feature type="compositionally biased region" description="Low complexity" evidence="1">
    <location>
        <begin position="713"/>
        <end position="733"/>
    </location>
</feature>
<evidence type="ECO:0000313" key="3">
    <source>
        <dbReference type="Proteomes" id="UP000292340"/>
    </source>
</evidence>
<gene>
    <name evidence="2" type="ORF">AA0115_g7541</name>
</gene>
<feature type="compositionally biased region" description="Pro residues" evidence="1">
    <location>
        <begin position="760"/>
        <end position="774"/>
    </location>
</feature>
<evidence type="ECO:0008006" key="4">
    <source>
        <dbReference type="Google" id="ProtNLM"/>
    </source>
</evidence>
<sequence length="895" mass="99985">MPGVTTTTSNSVISPITGKPIARHEAAGLKGLIREQYPKFWEEVSNWTTDHFSSAKWHQVVKCIWRRNQEDYMMVIGWRPPPRPIHSIAAPRGRHVLLYSSSSFTAPTGAHPLRPANLPRIETGSPTTPRPRWDVVSAGPATPLSATAAGPVKNAFAEGGHWASLTPKTSAAGTPTATTPVTAVPVEMWEPGIPTDPASKAVYEDAKSDVNKMALQLCASRHALRRSFSAENDVIHPSMVRPRDTLLAVELTLESYQMPGSLADYIDAVLPSKLEAYADEEAAGARQYNITSGEMLEDKDAWLGYDEQTGQFTTILEARRDLLRMNRERRKGRDVAVGEGGVRLAWVTKVVCDIEGEMERRKELDGEDSDDEGYDYSNFVRSLSARDSAETVDERWSGSTLDLTLTNSSTAHSSSRESELDISLAQRSSSSPIKPTYGHDTLPLRNRTFTLSNLLAGAASSDPHTHSHADSYPAEKTCKSRFSPNYAHSVHSLRRSNTTNRSRHSLRIDTSDQYTPYSYNRQSPLISPQERGTRRRGPSMQALNSWADELKKMERKRAEMRLGVGESNTALTDRREILEEETVHEEEDGGLVVGIKDDVSVVDAKDNGFVINGCMHPALRGGGEGEREQEEGGQGRRSRGATGSSTKSWRCNTAVEIERNSHKEYNNSIYNSSSNDDEVQVHDFQYEDHVYDNDYHGEDYDDDDDDDDDEHTTTPTPKHTDQSSHPLRSSSSPTHPPIKRSSLQNALAKQRLSPPRRPPRPSPLLIPPPKPIPHLPVRYNRHAATSYERQASKARREPWFLEPRQSDEVGEESEMGAGGGGHSQVVVRKAKLLEESAMRARGHQRMCTQRWTSRVGERSKREEEEDEWDAELRAMEGREKKRQLELLRMHRGEGG</sequence>
<feature type="region of interest" description="Disordered" evidence="1">
    <location>
        <begin position="109"/>
        <end position="132"/>
    </location>
</feature>
<feature type="compositionally biased region" description="Acidic residues" evidence="1">
    <location>
        <begin position="699"/>
        <end position="710"/>
    </location>
</feature>
<dbReference type="Proteomes" id="UP000292340">
    <property type="component" value="Unassembled WGS sequence"/>
</dbReference>